<dbReference type="eggNOG" id="COG4767">
    <property type="taxonomic scope" value="Bacteria"/>
</dbReference>
<dbReference type="InterPro" id="IPR053150">
    <property type="entry name" value="Teicoplanin_resist-assoc"/>
</dbReference>
<dbReference type="Pfam" id="PF04892">
    <property type="entry name" value="VanZ"/>
    <property type="match status" value="1"/>
</dbReference>
<reference evidence="7 8" key="1">
    <citation type="journal article" date="2007" name="Nat. Biotechnol.">
        <title>Complete genome sequence of the erythromycin-producing bacterium Saccharopolyspora erythraea NRRL23338.</title>
        <authorList>
            <person name="Oliynyk M."/>
            <person name="Samborskyy M."/>
            <person name="Lester J.B."/>
            <person name="Mironenko T."/>
            <person name="Scott N."/>
            <person name="Dickens S."/>
            <person name="Haydock S.F."/>
            <person name="Leadlay P.F."/>
        </authorList>
    </citation>
    <scope>NUCLEOTIDE SEQUENCE [LARGE SCALE GENOMIC DNA]</scope>
    <source>
        <strain evidence="8">ATCC 11635 / DSM 40517 / JCM 4748 / NBRC 13426 / NCIMB 8594 / NRRL 2338</strain>
    </source>
</reference>
<dbReference type="PANTHER" id="PTHR36834:SF1">
    <property type="entry name" value="INTEGRAL MEMBRANE PROTEIN"/>
    <property type="match status" value="1"/>
</dbReference>
<dbReference type="Proteomes" id="UP000006728">
    <property type="component" value="Chromosome"/>
</dbReference>
<dbReference type="InterPro" id="IPR006976">
    <property type="entry name" value="VanZ-like"/>
</dbReference>
<evidence type="ECO:0000256" key="2">
    <source>
        <dbReference type="ARBA" id="ARBA00022692"/>
    </source>
</evidence>
<keyword evidence="3" id="KW-1133">Transmembrane helix</keyword>
<dbReference type="InterPro" id="IPR010432">
    <property type="entry name" value="RDD"/>
</dbReference>
<evidence type="ECO:0000259" key="6">
    <source>
        <dbReference type="Pfam" id="PF06271"/>
    </source>
</evidence>
<protein>
    <submittedName>
        <fullName evidence="7">Glycopeptide antibiotics resistance protein</fullName>
    </submittedName>
</protein>
<keyword evidence="8" id="KW-1185">Reference proteome</keyword>
<evidence type="ECO:0000313" key="7">
    <source>
        <dbReference type="EMBL" id="CAM01884.1"/>
    </source>
</evidence>
<organism evidence="7 8">
    <name type="scientific">Saccharopolyspora erythraea (strain ATCC 11635 / DSM 40517 / JCM 4748 / NBRC 13426 / NCIMB 8594 / NRRL 2338)</name>
    <dbReference type="NCBI Taxonomy" id="405948"/>
    <lineage>
        <taxon>Bacteria</taxon>
        <taxon>Bacillati</taxon>
        <taxon>Actinomycetota</taxon>
        <taxon>Actinomycetes</taxon>
        <taxon>Pseudonocardiales</taxon>
        <taxon>Pseudonocardiaceae</taxon>
        <taxon>Saccharopolyspora</taxon>
    </lineage>
</organism>
<dbReference type="EMBL" id="AM420293">
    <property type="protein sequence ID" value="CAM01884.1"/>
    <property type="molecule type" value="Genomic_DNA"/>
</dbReference>
<dbReference type="STRING" id="405948.SACE_2593"/>
<dbReference type="OrthoDB" id="4822551at2"/>
<dbReference type="PANTHER" id="PTHR36834">
    <property type="entry name" value="MEMBRANE PROTEIN-RELATED"/>
    <property type="match status" value="1"/>
</dbReference>
<keyword evidence="4" id="KW-0472">Membrane</keyword>
<sequence>MVPAVLAIAIGLALAVMLFVPYVAQQYRRRGEFGIGNAALAFTGLLYGLGLIAYVLIPLPELTPDFCATSGMWPPQWVPFNFLHDMQKEAVGVGLGATLRNPALTQVLLNVSLFVPLGMFVRHMFGRSVAATTVIALACSLLIEVTQVTGIWFLYPCPYRLFDVDDLMANSLGGLAGALAAPVLRAVPGQRLTAEPGAPRPVTRSRRLLASLCDLLLFQLSTVLVSSICTVLGIFPTRQADQLAASWLPWFVLVIALPLAGSATSIGQRIVHLRVTTADGHPPGVGPRLVRSLAGTGGYLLLVQLGELPGGPSGLAAFSVLAGIFPVASLIGLFTTSGYRGLSCAAARLRMTDARTPLRQPDVVSA</sequence>
<dbReference type="AlphaFoldDB" id="A4FCV9"/>
<evidence type="ECO:0000256" key="1">
    <source>
        <dbReference type="ARBA" id="ARBA00004141"/>
    </source>
</evidence>
<evidence type="ECO:0000259" key="5">
    <source>
        <dbReference type="Pfam" id="PF04892"/>
    </source>
</evidence>
<dbReference type="GO" id="GO:0016020">
    <property type="term" value="C:membrane"/>
    <property type="evidence" value="ECO:0007669"/>
    <property type="project" value="UniProtKB-SubCell"/>
</dbReference>
<name>A4FCV9_SACEN</name>
<accession>A4FCV9</accession>
<proteinExistence type="predicted"/>
<dbReference type="Pfam" id="PF06271">
    <property type="entry name" value="RDD"/>
    <property type="match status" value="1"/>
</dbReference>
<comment type="subcellular location">
    <subcellularLocation>
        <location evidence="1">Membrane</location>
        <topology evidence="1">Multi-pass membrane protein</topology>
    </subcellularLocation>
</comment>
<gene>
    <name evidence="7" type="ordered locus">SACE_2593</name>
</gene>
<keyword evidence="2" id="KW-0812">Transmembrane</keyword>
<dbReference type="HOGENOM" id="CLU_042608_0_1_11"/>
<dbReference type="KEGG" id="sen:SACE_2593"/>
<feature type="domain" description="VanZ-like" evidence="5">
    <location>
        <begin position="45"/>
        <end position="184"/>
    </location>
</feature>
<feature type="domain" description="RDD" evidence="6">
    <location>
        <begin position="205"/>
        <end position="317"/>
    </location>
</feature>
<evidence type="ECO:0000256" key="4">
    <source>
        <dbReference type="ARBA" id="ARBA00023136"/>
    </source>
</evidence>
<evidence type="ECO:0000256" key="3">
    <source>
        <dbReference type="ARBA" id="ARBA00022989"/>
    </source>
</evidence>
<evidence type="ECO:0000313" key="8">
    <source>
        <dbReference type="Proteomes" id="UP000006728"/>
    </source>
</evidence>